<evidence type="ECO:0000256" key="1">
    <source>
        <dbReference type="ARBA" id="ARBA00010520"/>
    </source>
</evidence>
<reference evidence="5" key="2">
    <citation type="submission" date="2020-10" db="EMBL/GenBank/DDBJ databases">
        <title>High-Quality Genome Resource of Clonostachys rosea strain S41 by Oxford Nanopore Long-Read Sequencing.</title>
        <authorList>
            <person name="Wang H."/>
        </authorList>
    </citation>
    <scope>NUCLEOTIDE SEQUENCE</scope>
    <source>
        <strain evidence="5">S41</strain>
    </source>
</reference>
<feature type="compositionally biased region" description="Basic and acidic residues" evidence="3">
    <location>
        <begin position="111"/>
        <end position="123"/>
    </location>
</feature>
<evidence type="ECO:0000313" key="4">
    <source>
        <dbReference type="EMBL" id="CEO54464.1"/>
    </source>
</evidence>
<accession>A0A0B7KBK1</accession>
<feature type="compositionally biased region" description="Basic and acidic residues" evidence="3">
    <location>
        <begin position="92"/>
        <end position="104"/>
    </location>
</feature>
<dbReference type="InterPro" id="IPR006760">
    <property type="entry name" value="Endosulphine"/>
</dbReference>
<evidence type="ECO:0000256" key="2">
    <source>
        <dbReference type="RuleBase" id="RU363120"/>
    </source>
</evidence>
<comment type="function">
    <text evidence="2">Plays an essential role in initiation of the G0 program by preventing the degradation of specific nutrient-regulated mRNAs via the 5'-3' mRNA decay pathway.</text>
</comment>
<evidence type="ECO:0000256" key="3">
    <source>
        <dbReference type="SAM" id="MobiDB-lite"/>
    </source>
</evidence>
<gene>
    <name evidence="4" type="ORF">BN869_000010522_1</name>
    <name evidence="5" type="ORF">IM811_002103</name>
</gene>
<name>A0A0B7KBK1_BIOOC</name>
<comment type="similarity">
    <text evidence="1 2">Belongs to the endosulfine family.</text>
</comment>
<reference evidence="4" key="1">
    <citation type="submission" date="2015-01" db="EMBL/GenBank/DDBJ databases">
        <authorList>
            <person name="Durling Mikael"/>
        </authorList>
    </citation>
    <scope>NUCLEOTIDE SEQUENCE</scope>
</reference>
<dbReference type="Proteomes" id="UP000616885">
    <property type="component" value="Unassembled WGS sequence"/>
</dbReference>
<organism evidence="4">
    <name type="scientific">Bionectria ochroleuca</name>
    <name type="common">Gliocladium roseum</name>
    <dbReference type="NCBI Taxonomy" id="29856"/>
    <lineage>
        <taxon>Eukaryota</taxon>
        <taxon>Fungi</taxon>
        <taxon>Dikarya</taxon>
        <taxon>Ascomycota</taxon>
        <taxon>Pezizomycotina</taxon>
        <taxon>Sordariomycetes</taxon>
        <taxon>Hypocreomycetidae</taxon>
        <taxon>Hypocreales</taxon>
        <taxon>Bionectriaceae</taxon>
        <taxon>Clonostachys</taxon>
    </lineage>
</organism>
<evidence type="ECO:0000313" key="5">
    <source>
        <dbReference type="EMBL" id="KAF9760409.1"/>
    </source>
</evidence>
<feature type="region of interest" description="Disordered" evidence="3">
    <location>
        <begin position="57"/>
        <end position="123"/>
    </location>
</feature>
<dbReference type="AlphaFoldDB" id="A0A0B7KBK1"/>
<dbReference type="EMBL" id="CDPU01000042">
    <property type="protein sequence ID" value="CEO54464.1"/>
    <property type="molecule type" value="Genomic_DNA"/>
</dbReference>
<proteinExistence type="inferred from homology"/>
<protein>
    <recommendedName>
        <fullName evidence="2">mRNA stability protein</fullName>
    </recommendedName>
</protein>
<feature type="region of interest" description="Disordered" evidence="3">
    <location>
        <begin position="1"/>
        <end position="29"/>
    </location>
</feature>
<dbReference type="EMBL" id="JADCTT010000001">
    <property type="protein sequence ID" value="KAF9760409.1"/>
    <property type="molecule type" value="Genomic_DNA"/>
</dbReference>
<dbReference type="Pfam" id="PF04667">
    <property type="entry name" value="Endosulfine"/>
    <property type="match status" value="1"/>
</dbReference>
<sequence>MESQAKAPSEATQKPNTKAERLQEMYGRAPHRALLNHQLDERRYFDSGDFALSQALRGSDIGIIKTGTQHPQRESISHPKAPNPSTSNVDESASKGRQDQKNSDEVPNQSHLREMAESENGKS</sequence>